<dbReference type="InterPro" id="IPR001314">
    <property type="entry name" value="Peptidase_S1A"/>
</dbReference>
<feature type="domain" description="Peptidase S1" evidence="9">
    <location>
        <begin position="82"/>
        <end position="310"/>
    </location>
</feature>
<keyword evidence="3 7" id="KW-0378">Hydrolase</keyword>
<dbReference type="SMART" id="SM00020">
    <property type="entry name" value="Tryp_SPc"/>
    <property type="match status" value="1"/>
</dbReference>
<evidence type="ECO:0000256" key="6">
    <source>
        <dbReference type="ARBA" id="ARBA00023157"/>
    </source>
</evidence>
<feature type="chain" id="PRO_5042294682" description="Peptidase S1 domain-containing protein" evidence="8">
    <location>
        <begin position="18"/>
        <end position="314"/>
    </location>
</feature>
<keyword evidence="5" id="KW-0865">Zymogen</keyword>
<dbReference type="InterPro" id="IPR018114">
    <property type="entry name" value="TRYPSIN_HIS"/>
</dbReference>
<evidence type="ECO:0000256" key="8">
    <source>
        <dbReference type="SAM" id="SignalP"/>
    </source>
</evidence>
<dbReference type="PANTHER" id="PTHR24252">
    <property type="entry name" value="ACROSIN-RELATED"/>
    <property type="match status" value="1"/>
</dbReference>
<dbReference type="FunFam" id="2.40.10.10:FF:000005">
    <property type="entry name" value="Serine protease 37"/>
    <property type="match status" value="1"/>
</dbReference>
<dbReference type="CDD" id="cd00190">
    <property type="entry name" value="Tryp_SPc"/>
    <property type="match status" value="1"/>
</dbReference>
<evidence type="ECO:0000313" key="10">
    <source>
        <dbReference type="EMBL" id="KAJ9582270.1"/>
    </source>
</evidence>
<evidence type="ECO:0000256" key="3">
    <source>
        <dbReference type="ARBA" id="ARBA00022801"/>
    </source>
</evidence>
<evidence type="ECO:0000256" key="7">
    <source>
        <dbReference type="RuleBase" id="RU363034"/>
    </source>
</evidence>
<evidence type="ECO:0000256" key="2">
    <source>
        <dbReference type="ARBA" id="ARBA00022729"/>
    </source>
</evidence>
<keyword evidence="6" id="KW-1015">Disulfide bond</keyword>
<accession>A0AAD7ZKW5</accession>
<protein>
    <recommendedName>
        <fullName evidence="9">Peptidase S1 domain-containing protein</fullName>
    </recommendedName>
</protein>
<dbReference type="Proteomes" id="UP001233999">
    <property type="component" value="Unassembled WGS sequence"/>
</dbReference>
<sequence>MLIALILVAAIALSVEAEYGVKNLKPRNIVKPVNPRYTAEEWRDILAAQVAIPEKKSGFVKATKPQPDFAGKVFINDKTDRITNGNSASRGQFPWQAALVIDSSSFCGGSLISYQYVLTAAHCAGSSYQVTLGSTLANYPETGALTYTTRSSVVHSYYDPSRIDNDIALLLLPEGVSFSNYISPVRLPPYSLGDLAGETVVASGWGKTSDWAGGISSTLQYVDLRIINNNECAYTYGDVITASKICVSTIGGYSTCNGDSGGPLVHQEYDGRYTLVGIVSFGSTGGCQQEHPVVFTRVSTYLNWIEYNTGIYIN</sequence>
<dbReference type="InterPro" id="IPR043504">
    <property type="entry name" value="Peptidase_S1_PA_chymotrypsin"/>
</dbReference>
<dbReference type="PROSITE" id="PS00134">
    <property type="entry name" value="TRYPSIN_HIS"/>
    <property type="match status" value="1"/>
</dbReference>
<proteinExistence type="predicted"/>
<dbReference type="PROSITE" id="PS00135">
    <property type="entry name" value="TRYPSIN_SER"/>
    <property type="match status" value="1"/>
</dbReference>
<keyword evidence="2 8" id="KW-0732">Signal</keyword>
<dbReference type="AlphaFoldDB" id="A0AAD7ZKW5"/>
<name>A0AAD7ZKW5_DIPPU</name>
<evidence type="ECO:0000259" key="9">
    <source>
        <dbReference type="PROSITE" id="PS50240"/>
    </source>
</evidence>
<dbReference type="SUPFAM" id="SSF50494">
    <property type="entry name" value="Trypsin-like serine proteases"/>
    <property type="match status" value="1"/>
</dbReference>
<dbReference type="GO" id="GO:0004252">
    <property type="term" value="F:serine-type endopeptidase activity"/>
    <property type="evidence" value="ECO:0007669"/>
    <property type="project" value="InterPro"/>
</dbReference>
<evidence type="ECO:0000256" key="1">
    <source>
        <dbReference type="ARBA" id="ARBA00022670"/>
    </source>
</evidence>
<dbReference type="Pfam" id="PF00089">
    <property type="entry name" value="Trypsin"/>
    <property type="match status" value="1"/>
</dbReference>
<dbReference type="PRINTS" id="PR00722">
    <property type="entry name" value="CHYMOTRYPSIN"/>
</dbReference>
<evidence type="ECO:0000256" key="4">
    <source>
        <dbReference type="ARBA" id="ARBA00022825"/>
    </source>
</evidence>
<dbReference type="FunFam" id="2.40.10.10:FF:000025">
    <property type="entry name" value="serine proteases 1/2"/>
    <property type="match status" value="1"/>
</dbReference>
<dbReference type="GO" id="GO:0006508">
    <property type="term" value="P:proteolysis"/>
    <property type="evidence" value="ECO:0007669"/>
    <property type="project" value="UniProtKB-KW"/>
</dbReference>
<organism evidence="10 11">
    <name type="scientific">Diploptera punctata</name>
    <name type="common">Pacific beetle cockroach</name>
    <dbReference type="NCBI Taxonomy" id="6984"/>
    <lineage>
        <taxon>Eukaryota</taxon>
        <taxon>Metazoa</taxon>
        <taxon>Ecdysozoa</taxon>
        <taxon>Arthropoda</taxon>
        <taxon>Hexapoda</taxon>
        <taxon>Insecta</taxon>
        <taxon>Pterygota</taxon>
        <taxon>Neoptera</taxon>
        <taxon>Polyneoptera</taxon>
        <taxon>Dictyoptera</taxon>
        <taxon>Blattodea</taxon>
        <taxon>Blaberoidea</taxon>
        <taxon>Blaberidae</taxon>
        <taxon>Diplopterinae</taxon>
        <taxon>Diploptera</taxon>
    </lineage>
</organism>
<evidence type="ECO:0000313" key="11">
    <source>
        <dbReference type="Proteomes" id="UP001233999"/>
    </source>
</evidence>
<evidence type="ECO:0000256" key="5">
    <source>
        <dbReference type="ARBA" id="ARBA00023145"/>
    </source>
</evidence>
<dbReference type="PANTHER" id="PTHR24252:SF7">
    <property type="entry name" value="HYALIN"/>
    <property type="match status" value="1"/>
</dbReference>
<feature type="signal peptide" evidence="8">
    <location>
        <begin position="1"/>
        <end position="17"/>
    </location>
</feature>
<dbReference type="PROSITE" id="PS50240">
    <property type="entry name" value="TRYPSIN_DOM"/>
    <property type="match status" value="1"/>
</dbReference>
<reference evidence="10" key="1">
    <citation type="journal article" date="2023" name="IScience">
        <title>Live-bearing cockroach genome reveals convergent evolutionary mechanisms linked to viviparity in insects and beyond.</title>
        <authorList>
            <person name="Fouks B."/>
            <person name="Harrison M.C."/>
            <person name="Mikhailova A.A."/>
            <person name="Marchal E."/>
            <person name="English S."/>
            <person name="Carruthers M."/>
            <person name="Jennings E.C."/>
            <person name="Chiamaka E.L."/>
            <person name="Frigard R.A."/>
            <person name="Pippel M."/>
            <person name="Attardo G.M."/>
            <person name="Benoit J.B."/>
            <person name="Bornberg-Bauer E."/>
            <person name="Tobe S.S."/>
        </authorList>
    </citation>
    <scope>NUCLEOTIDE SEQUENCE</scope>
    <source>
        <strain evidence="10">Stay&amp;Tobe</strain>
    </source>
</reference>
<dbReference type="InterPro" id="IPR033116">
    <property type="entry name" value="TRYPSIN_SER"/>
</dbReference>
<dbReference type="InterPro" id="IPR009003">
    <property type="entry name" value="Peptidase_S1_PA"/>
</dbReference>
<keyword evidence="11" id="KW-1185">Reference proteome</keyword>
<keyword evidence="4 7" id="KW-0720">Serine protease</keyword>
<gene>
    <name evidence="10" type="ORF">L9F63_003399</name>
</gene>
<keyword evidence="1 7" id="KW-0645">Protease</keyword>
<dbReference type="InterPro" id="IPR001254">
    <property type="entry name" value="Trypsin_dom"/>
</dbReference>
<reference evidence="10" key="2">
    <citation type="submission" date="2023-05" db="EMBL/GenBank/DDBJ databases">
        <authorList>
            <person name="Fouks B."/>
        </authorList>
    </citation>
    <scope>NUCLEOTIDE SEQUENCE</scope>
    <source>
        <strain evidence="10">Stay&amp;Tobe</strain>
        <tissue evidence="10">Testes</tissue>
    </source>
</reference>
<dbReference type="Gene3D" id="2.40.10.10">
    <property type="entry name" value="Trypsin-like serine proteases"/>
    <property type="match status" value="1"/>
</dbReference>
<comment type="caution">
    <text evidence="10">The sequence shown here is derived from an EMBL/GenBank/DDBJ whole genome shotgun (WGS) entry which is preliminary data.</text>
</comment>
<dbReference type="EMBL" id="JASPKZ010007815">
    <property type="protein sequence ID" value="KAJ9582270.1"/>
    <property type="molecule type" value="Genomic_DNA"/>
</dbReference>